<dbReference type="SUPFAM" id="SSF51161">
    <property type="entry name" value="Trimeric LpxA-like enzymes"/>
    <property type="match status" value="1"/>
</dbReference>
<comment type="similarity">
    <text evidence="1">Belongs to the transferase hexapeptide repeat family.</text>
</comment>
<dbReference type="CDD" id="cd03349">
    <property type="entry name" value="LbH_XAT"/>
    <property type="match status" value="1"/>
</dbReference>
<dbReference type="AlphaFoldDB" id="A0A2V1IV89"/>
<dbReference type="GO" id="GO:0016740">
    <property type="term" value="F:transferase activity"/>
    <property type="evidence" value="ECO:0007669"/>
    <property type="project" value="UniProtKB-KW"/>
</dbReference>
<sequence length="218" mass="24408">MIRRLIKYFILKWRWRGKARFGLSAKIGFRSTFEGMNVIGHASEFSGDMGRGSYIANNSTIAGKVGRFSSIGPFCVTVTGVHPYTYPYVSTSPYFVSALKQNGHRLYERSVFDEFKYADDAGHYIVIGNDVWIGASVTIVNGVTVGDGAVVLAGAVVTKDIPPYAIVGGVPAKVLRFRYEKDDIDMFMNSKWWDKDIAWLRQNRALFLSVKDYKAYGV</sequence>
<reference evidence="3" key="1">
    <citation type="submission" date="2018-02" db="EMBL/GenBank/DDBJ databases">
        <authorList>
            <person name="Clavel T."/>
            <person name="Strowig T."/>
        </authorList>
    </citation>
    <scope>NUCLEOTIDE SEQUENCE [LARGE SCALE GENOMIC DNA]</scope>
    <source>
        <strain evidence="3">DSM 100764</strain>
    </source>
</reference>
<gene>
    <name evidence="2" type="ORF">C5O25_11965</name>
</gene>
<dbReference type="Proteomes" id="UP000244925">
    <property type="component" value="Unassembled WGS sequence"/>
</dbReference>
<dbReference type="PANTHER" id="PTHR43300">
    <property type="entry name" value="ACETYLTRANSFERASE"/>
    <property type="match status" value="1"/>
</dbReference>
<evidence type="ECO:0000313" key="2">
    <source>
        <dbReference type="EMBL" id="PWB05929.1"/>
    </source>
</evidence>
<name>A0A2V1IV89_9BACT</name>
<organism evidence="2 3">
    <name type="scientific">Paramuribaculum intestinale</name>
    <dbReference type="NCBI Taxonomy" id="2094151"/>
    <lineage>
        <taxon>Bacteria</taxon>
        <taxon>Pseudomonadati</taxon>
        <taxon>Bacteroidota</taxon>
        <taxon>Bacteroidia</taxon>
        <taxon>Bacteroidales</taxon>
        <taxon>Muribaculaceae</taxon>
        <taxon>Paramuribaculum</taxon>
    </lineage>
</organism>
<dbReference type="InterPro" id="IPR001451">
    <property type="entry name" value="Hexapep"/>
</dbReference>
<dbReference type="PANTHER" id="PTHR43300:SF11">
    <property type="entry name" value="ACETYLTRANSFERASE RV3034C-RELATED"/>
    <property type="match status" value="1"/>
</dbReference>
<evidence type="ECO:0000313" key="3">
    <source>
        <dbReference type="Proteomes" id="UP000244925"/>
    </source>
</evidence>
<protein>
    <submittedName>
        <fullName evidence="2">Antibiotic acetyltransferase</fullName>
    </submittedName>
</protein>
<accession>A0A2V1IV89</accession>
<comment type="caution">
    <text evidence="2">The sequence shown here is derived from an EMBL/GenBank/DDBJ whole genome shotgun (WGS) entry which is preliminary data.</text>
</comment>
<keyword evidence="3" id="KW-1185">Reference proteome</keyword>
<dbReference type="InterPro" id="IPR011004">
    <property type="entry name" value="Trimer_LpxA-like_sf"/>
</dbReference>
<dbReference type="Gene3D" id="2.160.10.10">
    <property type="entry name" value="Hexapeptide repeat proteins"/>
    <property type="match status" value="1"/>
</dbReference>
<proteinExistence type="inferred from homology"/>
<dbReference type="Pfam" id="PF00132">
    <property type="entry name" value="Hexapep"/>
    <property type="match status" value="1"/>
</dbReference>
<evidence type="ECO:0000256" key="1">
    <source>
        <dbReference type="ARBA" id="ARBA00007274"/>
    </source>
</evidence>
<dbReference type="InterPro" id="IPR050179">
    <property type="entry name" value="Trans_hexapeptide_repeat"/>
</dbReference>
<dbReference type="EMBL" id="PUBV01000044">
    <property type="protein sequence ID" value="PWB05929.1"/>
    <property type="molecule type" value="Genomic_DNA"/>
</dbReference>
<keyword evidence="2" id="KW-0808">Transferase</keyword>